<dbReference type="AlphaFoldDB" id="A0A3B0KSF8"/>
<evidence type="ECO:0000313" key="1">
    <source>
        <dbReference type="EMBL" id="SPP86828.1"/>
    </source>
</evidence>
<accession>A0A3B0KSF8</accession>
<reference evidence="2" key="1">
    <citation type="submission" date="2018-01" db="EMBL/GenBank/DDBJ databases">
        <authorList>
            <person name="Alioto T."/>
            <person name="Alioto T."/>
        </authorList>
    </citation>
    <scope>NUCLEOTIDE SEQUENCE [LARGE SCALE GENOMIC DNA]</scope>
</reference>
<name>A0A3B0KSF8_DROGU</name>
<dbReference type="Proteomes" id="UP000268350">
    <property type="component" value="Unassembled WGS sequence"/>
</dbReference>
<sequence>SASSAQSHSQSPELLPFYHQPSLARPPFVCAVFVVSKHRQNRFPSLPTISESTHTHTHTYTMACWPVDLCMRVQQTNTNGFVVSTERQSAGRGEEKQLTKQSLNAKQVFLVCTFSPPCPCPPRHFATKPEPKPPRAEFGIGVSESSPTRDLKRCPKLASNQNKRNIAKMGGGTNIFSFLKRFRFETIPSYAVYMY</sequence>
<feature type="non-terminal residue" evidence="1">
    <location>
        <position position="1"/>
    </location>
</feature>
<organism evidence="1 2">
    <name type="scientific">Drosophila guanche</name>
    <name type="common">Fruit fly</name>
    <dbReference type="NCBI Taxonomy" id="7266"/>
    <lineage>
        <taxon>Eukaryota</taxon>
        <taxon>Metazoa</taxon>
        <taxon>Ecdysozoa</taxon>
        <taxon>Arthropoda</taxon>
        <taxon>Hexapoda</taxon>
        <taxon>Insecta</taxon>
        <taxon>Pterygota</taxon>
        <taxon>Neoptera</taxon>
        <taxon>Endopterygota</taxon>
        <taxon>Diptera</taxon>
        <taxon>Brachycera</taxon>
        <taxon>Muscomorpha</taxon>
        <taxon>Ephydroidea</taxon>
        <taxon>Drosophilidae</taxon>
        <taxon>Drosophila</taxon>
        <taxon>Sophophora</taxon>
    </lineage>
</organism>
<gene>
    <name evidence="1" type="ORF">DGUA_6G009108</name>
</gene>
<evidence type="ECO:0000313" key="2">
    <source>
        <dbReference type="Proteomes" id="UP000268350"/>
    </source>
</evidence>
<keyword evidence="2" id="KW-1185">Reference proteome</keyword>
<dbReference type="EMBL" id="OUUW01000011">
    <property type="protein sequence ID" value="SPP86828.1"/>
    <property type="molecule type" value="Genomic_DNA"/>
</dbReference>
<protein>
    <submittedName>
        <fullName evidence="1">Uncharacterized protein</fullName>
    </submittedName>
</protein>
<feature type="non-terminal residue" evidence="1">
    <location>
        <position position="195"/>
    </location>
</feature>
<proteinExistence type="predicted"/>